<reference evidence="3" key="1">
    <citation type="submission" date="2018-11" db="EMBL/GenBank/DDBJ databases">
        <authorList>
            <person name="Grassa J C."/>
        </authorList>
    </citation>
    <scope>NUCLEOTIDE SEQUENCE [LARGE SCALE GENOMIC DNA]</scope>
</reference>
<evidence type="ECO:0000313" key="4">
    <source>
        <dbReference type="Proteomes" id="UP000596661"/>
    </source>
</evidence>
<keyword evidence="4" id="KW-1185">Reference proteome</keyword>
<feature type="compositionally biased region" description="Polar residues" evidence="2">
    <location>
        <begin position="32"/>
        <end position="41"/>
    </location>
</feature>
<protein>
    <submittedName>
        <fullName evidence="3">Uncharacterized protein</fullName>
    </submittedName>
</protein>
<proteinExistence type="predicted"/>
<feature type="coiled-coil region" evidence="1">
    <location>
        <begin position="298"/>
        <end position="325"/>
    </location>
</feature>
<dbReference type="AlphaFoldDB" id="A0A803Q8P8"/>
<feature type="region of interest" description="Disordered" evidence="2">
    <location>
        <begin position="447"/>
        <end position="470"/>
    </location>
</feature>
<evidence type="ECO:0000256" key="1">
    <source>
        <dbReference type="SAM" id="Coils"/>
    </source>
</evidence>
<evidence type="ECO:0000313" key="3">
    <source>
        <dbReference type="EnsemblPlants" id="cds.evm.model.08.1443"/>
    </source>
</evidence>
<accession>A0A803Q8P8</accession>
<evidence type="ECO:0000256" key="2">
    <source>
        <dbReference type="SAM" id="MobiDB-lite"/>
    </source>
</evidence>
<name>A0A803Q8P8_CANSA</name>
<dbReference type="Gramene" id="evm.model.08.1443">
    <property type="protein sequence ID" value="cds.evm.model.08.1443"/>
    <property type="gene ID" value="evm.TU.08.1443"/>
</dbReference>
<dbReference type="EnsemblPlants" id="evm.model.08.1443">
    <property type="protein sequence ID" value="cds.evm.model.08.1443"/>
    <property type="gene ID" value="evm.TU.08.1443"/>
</dbReference>
<keyword evidence="1" id="KW-0175">Coiled coil</keyword>
<feature type="compositionally biased region" description="Polar residues" evidence="2">
    <location>
        <begin position="457"/>
        <end position="470"/>
    </location>
</feature>
<reference evidence="3" key="2">
    <citation type="submission" date="2021-03" db="UniProtKB">
        <authorList>
            <consortium name="EnsemblPlants"/>
        </authorList>
    </citation>
    <scope>IDENTIFICATION</scope>
</reference>
<sequence>MGLLNRFLGHIQSRSEEVLEIARGGGDKGKKSQASGGESQQPAPPTLNPEAASKALSKEAVSTSIIDMTEPILVVEPLRRVHMENTRGDNSDYDGPVVINKKWGLMPLMAEGCLGEAPKLQGTIRSSNTTLAPRVILATFTQLSRERTELPPLPLAPFTLLVKTLSMTKGENACLEAVEQFYQKRCGIEYKKMKKLTNSISSIRNAEFVDYNKWDEACPPLVNRVEMTKKLCPHIEIDVLPFLPDLLELRATTSYRLGADRFTMMGSSDAMYVDLMVERNRSMVIQLAYDLGVLMAKHANVELRREKATNALAEANAKMEATINSYQNKRLGSQLEAGQAGCPRERPTDYHPISKNVEEAEAETIKRADDAETKLNASVKANEESMKRVTEVEDKEDQVPKILALEEADKTKEVAQGTKAINPGTTVPIGVNVGDFALLASKVPISNNPALPKVSSDVPTKNAQSLKDLA</sequence>
<organism evidence="3 4">
    <name type="scientific">Cannabis sativa</name>
    <name type="common">Hemp</name>
    <name type="synonym">Marijuana</name>
    <dbReference type="NCBI Taxonomy" id="3483"/>
    <lineage>
        <taxon>Eukaryota</taxon>
        <taxon>Viridiplantae</taxon>
        <taxon>Streptophyta</taxon>
        <taxon>Embryophyta</taxon>
        <taxon>Tracheophyta</taxon>
        <taxon>Spermatophyta</taxon>
        <taxon>Magnoliopsida</taxon>
        <taxon>eudicotyledons</taxon>
        <taxon>Gunneridae</taxon>
        <taxon>Pentapetalae</taxon>
        <taxon>rosids</taxon>
        <taxon>fabids</taxon>
        <taxon>Rosales</taxon>
        <taxon>Cannabaceae</taxon>
        <taxon>Cannabis</taxon>
    </lineage>
</organism>
<dbReference type="EMBL" id="UZAU01000710">
    <property type="status" value="NOT_ANNOTATED_CDS"/>
    <property type="molecule type" value="Genomic_DNA"/>
</dbReference>
<dbReference type="Proteomes" id="UP000596661">
    <property type="component" value="Chromosome 8"/>
</dbReference>
<feature type="region of interest" description="Disordered" evidence="2">
    <location>
        <begin position="22"/>
        <end position="54"/>
    </location>
</feature>